<keyword evidence="2" id="KW-1185">Reference proteome</keyword>
<comment type="caution">
    <text evidence="1">The sequence shown here is derived from an EMBL/GenBank/DDBJ whole genome shotgun (WGS) entry which is preliminary data.</text>
</comment>
<gene>
    <name evidence="1" type="ORF">NQ176_g8486</name>
</gene>
<dbReference type="EMBL" id="JANJQO010001669">
    <property type="protein sequence ID" value="KAJ2969791.1"/>
    <property type="molecule type" value="Genomic_DNA"/>
</dbReference>
<proteinExistence type="predicted"/>
<name>A0ACC1MU63_9HYPO</name>
<organism evidence="1 2">
    <name type="scientific">Zarea fungicola</name>
    <dbReference type="NCBI Taxonomy" id="93591"/>
    <lineage>
        <taxon>Eukaryota</taxon>
        <taxon>Fungi</taxon>
        <taxon>Dikarya</taxon>
        <taxon>Ascomycota</taxon>
        <taxon>Pezizomycotina</taxon>
        <taxon>Sordariomycetes</taxon>
        <taxon>Hypocreomycetidae</taxon>
        <taxon>Hypocreales</taxon>
        <taxon>Cordycipitaceae</taxon>
        <taxon>Zarea</taxon>
    </lineage>
</organism>
<dbReference type="Proteomes" id="UP001143910">
    <property type="component" value="Unassembled WGS sequence"/>
</dbReference>
<reference evidence="1" key="1">
    <citation type="submission" date="2022-08" db="EMBL/GenBank/DDBJ databases">
        <title>Genome Sequence of Lecanicillium fungicola.</title>
        <authorList>
            <person name="Buettner E."/>
        </authorList>
    </citation>
    <scope>NUCLEOTIDE SEQUENCE</scope>
    <source>
        <strain evidence="1">Babe33</strain>
    </source>
</reference>
<evidence type="ECO:0000313" key="2">
    <source>
        <dbReference type="Proteomes" id="UP001143910"/>
    </source>
</evidence>
<evidence type="ECO:0000313" key="1">
    <source>
        <dbReference type="EMBL" id="KAJ2969791.1"/>
    </source>
</evidence>
<accession>A0ACC1MU63</accession>
<sequence length="314" mass="35431">MMKPRVIYWFRTDLRLHDSPALKAALDLNPEVLWPIFIWDPHYVYQARGGLNRWQFLLDCQKDLSASITKLNPKSKLFLLREAPQTLFPKLFKSWGVTHIVFEKDTDTYPRERDAAVEAAAKQAGVEVIIRSGRTLWDSDKIVSQNRGKPTMSITALQNAGKKLGPVDRPIPAPMSLPNPGEMPLDFEQEHPTSKPDVNCKQRTANDTEYESIAGPKGDFGIETMEELGFPSATTPHRGGESRALRMLDDVIEDTEYTATFEKPKTSPAQFEPQSTTLLSPFLHFGALSVREFYWRVQDVVDKYGKGASSPPPQ</sequence>
<protein>
    <submittedName>
        <fullName evidence="1">Uncharacterized protein</fullName>
    </submittedName>
</protein>